<keyword evidence="2" id="KW-0378">Hydrolase</keyword>
<evidence type="ECO:0000256" key="1">
    <source>
        <dbReference type="SAM" id="MobiDB-lite"/>
    </source>
</evidence>
<dbReference type="InterPro" id="IPR029058">
    <property type="entry name" value="AB_hydrolase_fold"/>
</dbReference>
<feature type="compositionally biased region" description="Basic and acidic residues" evidence="1">
    <location>
        <begin position="1"/>
        <end position="11"/>
    </location>
</feature>
<protein>
    <submittedName>
        <fullName evidence="2">Alpha/beta fold hydrolase</fullName>
    </submittedName>
</protein>
<name>A0ABV3Y5T5_9ACTN</name>
<proteinExistence type="predicted"/>
<accession>A0ABV3Y5T5</accession>
<feature type="non-terminal residue" evidence="2">
    <location>
        <position position="1"/>
    </location>
</feature>
<dbReference type="RefSeq" id="WP_369085030.1">
    <property type="nucleotide sequence ID" value="NZ_JBFSHR010000128.1"/>
</dbReference>
<feature type="region of interest" description="Disordered" evidence="1">
    <location>
        <begin position="1"/>
        <end position="33"/>
    </location>
</feature>
<keyword evidence="3" id="KW-1185">Reference proteome</keyword>
<dbReference type="EMBL" id="JBFSHR010000128">
    <property type="protein sequence ID" value="MEX6430941.1"/>
    <property type="molecule type" value="Genomic_DNA"/>
</dbReference>
<comment type="caution">
    <text evidence="2">The sequence shown here is derived from an EMBL/GenBank/DDBJ whole genome shotgun (WGS) entry which is preliminary data.</text>
</comment>
<reference evidence="2 3" key="1">
    <citation type="submission" date="2024-07" db="EMBL/GenBank/DDBJ databases">
        <title>Draft Genome Sequence of Ferrimicrobium acidiphilum Strain YE2023, Isolated from a Pulp of Bioleach Reactor.</title>
        <authorList>
            <person name="Elkina Y.A."/>
            <person name="Bulaeva A.G."/>
            <person name="Beletsky A.V."/>
            <person name="Mardanov A.V."/>
        </authorList>
    </citation>
    <scope>NUCLEOTIDE SEQUENCE [LARGE SCALE GENOMIC DNA]</scope>
    <source>
        <strain evidence="2 3">YE2023</strain>
    </source>
</reference>
<dbReference type="Proteomes" id="UP001560267">
    <property type="component" value="Unassembled WGS sequence"/>
</dbReference>
<gene>
    <name evidence="2" type="ORF">AB6A68_14065</name>
</gene>
<evidence type="ECO:0000313" key="3">
    <source>
        <dbReference type="Proteomes" id="UP001560267"/>
    </source>
</evidence>
<dbReference type="GO" id="GO:0016787">
    <property type="term" value="F:hydrolase activity"/>
    <property type="evidence" value="ECO:0007669"/>
    <property type="project" value="UniProtKB-KW"/>
</dbReference>
<organism evidence="2 3">
    <name type="scientific">Ferrimicrobium acidiphilum</name>
    <dbReference type="NCBI Taxonomy" id="121039"/>
    <lineage>
        <taxon>Bacteria</taxon>
        <taxon>Bacillati</taxon>
        <taxon>Actinomycetota</taxon>
        <taxon>Acidimicrobiia</taxon>
        <taxon>Acidimicrobiales</taxon>
        <taxon>Acidimicrobiaceae</taxon>
        <taxon>Ferrimicrobium</taxon>
    </lineage>
</organism>
<dbReference type="SUPFAM" id="SSF53474">
    <property type="entry name" value="alpha/beta-Hydrolases"/>
    <property type="match status" value="1"/>
</dbReference>
<sequence>RASTRSGRDQCQEVAEPHPQSPVADTGGVEPTHNARRATASVGLRECQRRATASYNATARLGEIVVPTRILHGRRDHMTPLALACGMHAATADLP</sequence>
<evidence type="ECO:0000313" key="2">
    <source>
        <dbReference type="EMBL" id="MEX6430941.1"/>
    </source>
</evidence>
<dbReference type="Gene3D" id="3.40.50.1820">
    <property type="entry name" value="alpha/beta hydrolase"/>
    <property type="match status" value="1"/>
</dbReference>